<dbReference type="NCBIfam" id="NF007030">
    <property type="entry name" value="PRK09496.1-1"/>
    <property type="match status" value="1"/>
</dbReference>
<evidence type="ECO:0000256" key="5">
    <source>
        <dbReference type="ARBA" id="ARBA00023027"/>
    </source>
</evidence>
<dbReference type="NCBIfam" id="NF007039">
    <property type="entry name" value="PRK09496.3-2"/>
    <property type="match status" value="1"/>
</dbReference>
<feature type="domain" description="RCK C-terminal" evidence="8">
    <location>
        <begin position="367"/>
        <end position="452"/>
    </location>
</feature>
<dbReference type="InterPro" id="IPR036291">
    <property type="entry name" value="NAD(P)-bd_dom_sf"/>
</dbReference>
<evidence type="ECO:0000256" key="3">
    <source>
        <dbReference type="ARBA" id="ARBA00022538"/>
    </source>
</evidence>
<feature type="domain" description="RCK N-terminal" evidence="7">
    <location>
        <begin position="1"/>
        <end position="122"/>
    </location>
</feature>
<keyword evidence="10" id="KW-1185">Reference proteome</keyword>
<feature type="domain" description="RCK C-terminal" evidence="8">
    <location>
        <begin position="142"/>
        <end position="226"/>
    </location>
</feature>
<dbReference type="PANTHER" id="PTHR43833">
    <property type="entry name" value="POTASSIUM CHANNEL PROTEIN 2-RELATED-RELATED"/>
    <property type="match status" value="1"/>
</dbReference>
<dbReference type="InterPro" id="IPR006036">
    <property type="entry name" value="K_uptake_TrkA"/>
</dbReference>
<reference evidence="9 10" key="1">
    <citation type="submission" date="2020-08" db="EMBL/GenBank/DDBJ databases">
        <title>Genomic Encyclopedia of Type Strains, Phase IV (KMG-IV): sequencing the most valuable type-strain genomes for metagenomic binning, comparative biology and taxonomic classification.</title>
        <authorList>
            <person name="Goeker M."/>
        </authorList>
    </citation>
    <scope>NUCLEOTIDE SEQUENCE [LARGE SCALE GENOMIC DNA]</scope>
    <source>
        <strain evidence="9 10">DSM 27165</strain>
    </source>
</reference>
<dbReference type="Pfam" id="PF02080">
    <property type="entry name" value="TrkA_C"/>
    <property type="match status" value="2"/>
</dbReference>
<dbReference type="InterPro" id="IPR036721">
    <property type="entry name" value="RCK_C_sf"/>
</dbReference>
<dbReference type="NCBIfam" id="NF007031">
    <property type="entry name" value="PRK09496.1-2"/>
    <property type="match status" value="1"/>
</dbReference>
<accession>A0A840MJK9</accession>
<name>A0A840MJK9_9PROT</name>
<evidence type="ECO:0000256" key="4">
    <source>
        <dbReference type="ARBA" id="ARBA00022958"/>
    </source>
</evidence>
<dbReference type="InterPro" id="IPR003148">
    <property type="entry name" value="RCK_N"/>
</dbReference>
<dbReference type="EMBL" id="JACHHY010000003">
    <property type="protein sequence ID" value="MBB5017359.1"/>
    <property type="molecule type" value="Genomic_DNA"/>
</dbReference>
<keyword evidence="3" id="KW-0633">Potassium transport</keyword>
<dbReference type="NCBIfam" id="NF007032">
    <property type="entry name" value="PRK09496.1-4"/>
    <property type="match status" value="1"/>
</dbReference>
<comment type="caution">
    <text evidence="9">The sequence shown here is derived from an EMBL/GenBank/DDBJ whole genome shotgun (WGS) entry which is preliminary data.</text>
</comment>
<dbReference type="Proteomes" id="UP000575898">
    <property type="component" value="Unassembled WGS sequence"/>
</dbReference>
<dbReference type="Pfam" id="PF02254">
    <property type="entry name" value="TrkA_N"/>
    <property type="match status" value="2"/>
</dbReference>
<evidence type="ECO:0000259" key="7">
    <source>
        <dbReference type="PROSITE" id="PS51201"/>
    </source>
</evidence>
<dbReference type="SUPFAM" id="SSF51735">
    <property type="entry name" value="NAD(P)-binding Rossmann-fold domains"/>
    <property type="match status" value="2"/>
</dbReference>
<dbReference type="Gene3D" id="3.40.50.720">
    <property type="entry name" value="NAD(P)-binding Rossmann-like Domain"/>
    <property type="match status" value="2"/>
</dbReference>
<feature type="domain" description="RCK N-terminal" evidence="7">
    <location>
        <begin position="231"/>
        <end position="347"/>
    </location>
</feature>
<evidence type="ECO:0000256" key="6">
    <source>
        <dbReference type="ARBA" id="ARBA00023065"/>
    </source>
</evidence>
<dbReference type="PROSITE" id="PS51201">
    <property type="entry name" value="RCK_N"/>
    <property type="match status" value="2"/>
</dbReference>
<dbReference type="GO" id="GO:0015079">
    <property type="term" value="F:potassium ion transmembrane transporter activity"/>
    <property type="evidence" value="ECO:0007669"/>
    <property type="project" value="InterPro"/>
</dbReference>
<dbReference type="GO" id="GO:0005886">
    <property type="term" value="C:plasma membrane"/>
    <property type="evidence" value="ECO:0007669"/>
    <property type="project" value="InterPro"/>
</dbReference>
<evidence type="ECO:0000313" key="10">
    <source>
        <dbReference type="Proteomes" id="UP000575898"/>
    </source>
</evidence>
<keyword evidence="5" id="KW-0520">NAD</keyword>
<evidence type="ECO:0000313" key="9">
    <source>
        <dbReference type="EMBL" id="MBB5017359.1"/>
    </source>
</evidence>
<dbReference type="FunFam" id="3.40.50.720:FF:000042">
    <property type="entry name" value="Trk system potassium transporter TrkA"/>
    <property type="match status" value="1"/>
</dbReference>
<keyword evidence="6" id="KW-0406">Ion transport</keyword>
<dbReference type="InterPro" id="IPR006037">
    <property type="entry name" value="RCK_C"/>
</dbReference>
<protein>
    <recommendedName>
        <fullName evidence="1">Trk system potassium uptake protein TrkA</fullName>
    </recommendedName>
</protein>
<dbReference type="PRINTS" id="PR00335">
    <property type="entry name" value="KUPTAKETRKA"/>
</dbReference>
<dbReference type="InterPro" id="IPR050721">
    <property type="entry name" value="Trk_Ktr_HKT_K-transport"/>
</dbReference>
<gene>
    <name evidence="9" type="ORF">HNQ59_000623</name>
</gene>
<dbReference type="SUPFAM" id="SSF116726">
    <property type="entry name" value="TrkA C-terminal domain-like"/>
    <property type="match status" value="2"/>
</dbReference>
<evidence type="ECO:0000256" key="2">
    <source>
        <dbReference type="ARBA" id="ARBA00022448"/>
    </source>
</evidence>
<dbReference type="PROSITE" id="PS51202">
    <property type="entry name" value="RCK_C"/>
    <property type="match status" value="2"/>
</dbReference>
<organism evidence="9 10">
    <name type="scientific">Chitinivorax tropicus</name>
    <dbReference type="NCBI Taxonomy" id="714531"/>
    <lineage>
        <taxon>Bacteria</taxon>
        <taxon>Pseudomonadati</taxon>
        <taxon>Pseudomonadota</taxon>
        <taxon>Betaproteobacteria</taxon>
        <taxon>Chitinivorax</taxon>
    </lineage>
</organism>
<keyword evidence="4" id="KW-0630">Potassium</keyword>
<sequence length="457" mass="50516">MKILIVGGGRVGASAAEYLVREDNDITVIDHDEACLKYLQSRFDLRVVVGSAANPAVLEQAGAADADLLLALTPSDEMNLVVCQLCRVLYQTTTRIARVRSSGFARYGEDFLREHFGVHRVICPEAIVTDYIDRLLDYPEALQVIDLAGGRLRLLGVRVRYDGMMVGKKLREIREHLVDIDCRVAVIYRGERPIFPSGDTKIQEGDEVFFMAATANLDKVLREWCGQQRRVKRVIIAGGGNIGYRLAKQLERDCNVKLIEHNANRATWLAEHLHQALVFQGDATDEKLLDAENIDEADVFLALTNDDEDNLMSAMLAKRMGARKTISLINRAAYVEVAQGSRIDIAISPAQRMIGPLLATLRRGDVVGVHSLRHGLAEVIEAVVHGDQKTSHLGGRQIADVALPTGCVIGALVRGDEVMMAHGETVIADGDHVILFVDNRRMIPKVEKLFQVKLGFL</sequence>
<dbReference type="RefSeq" id="WP_184035034.1">
    <property type="nucleotide sequence ID" value="NZ_JACHHY010000003.1"/>
</dbReference>
<evidence type="ECO:0000259" key="8">
    <source>
        <dbReference type="PROSITE" id="PS51202"/>
    </source>
</evidence>
<dbReference type="PANTHER" id="PTHR43833:SF5">
    <property type="entry name" value="TRK SYSTEM POTASSIUM UPTAKE PROTEIN TRKA"/>
    <property type="match status" value="1"/>
</dbReference>
<evidence type="ECO:0000256" key="1">
    <source>
        <dbReference type="ARBA" id="ARBA00017378"/>
    </source>
</evidence>
<proteinExistence type="predicted"/>
<dbReference type="Gene3D" id="3.30.70.1450">
    <property type="entry name" value="Regulator of K+ conductance, C-terminal domain"/>
    <property type="match status" value="2"/>
</dbReference>
<keyword evidence="2" id="KW-0813">Transport</keyword>
<dbReference type="AlphaFoldDB" id="A0A840MJK9"/>